<feature type="region of interest" description="Disordered" evidence="3">
    <location>
        <begin position="732"/>
        <end position="782"/>
    </location>
</feature>
<evidence type="ECO:0000256" key="3">
    <source>
        <dbReference type="SAM" id="MobiDB-lite"/>
    </source>
</evidence>
<feature type="region of interest" description="Disordered" evidence="3">
    <location>
        <begin position="393"/>
        <end position="412"/>
    </location>
</feature>
<dbReference type="GO" id="GO:0000137">
    <property type="term" value="C:Golgi cis cisterna"/>
    <property type="evidence" value="ECO:0007669"/>
    <property type="project" value="TreeGrafter"/>
</dbReference>
<evidence type="ECO:0000256" key="1">
    <source>
        <dbReference type="ARBA" id="ARBA00023054"/>
    </source>
</evidence>
<name>A0AA39LE50_9BILA</name>
<feature type="compositionally biased region" description="Basic and acidic residues" evidence="3">
    <location>
        <begin position="554"/>
        <end position="594"/>
    </location>
</feature>
<dbReference type="EMBL" id="JAUCMV010000005">
    <property type="protein sequence ID" value="KAK0393933.1"/>
    <property type="molecule type" value="Genomic_DNA"/>
</dbReference>
<feature type="compositionally biased region" description="Polar residues" evidence="3">
    <location>
        <begin position="47"/>
        <end position="72"/>
    </location>
</feature>
<feature type="domain" description="Golgin subfamily A conserved" evidence="4">
    <location>
        <begin position="656"/>
        <end position="875"/>
    </location>
</feature>
<feature type="region of interest" description="Disordered" evidence="3">
    <location>
        <begin position="80"/>
        <end position="99"/>
    </location>
</feature>
<protein>
    <recommendedName>
        <fullName evidence="4">Golgin subfamily A conserved domain-containing protein</fullName>
    </recommendedName>
</protein>
<dbReference type="Pfam" id="PF15070">
    <property type="entry name" value="GOLGA2L5"/>
    <property type="match status" value="1"/>
</dbReference>
<evidence type="ECO:0000313" key="5">
    <source>
        <dbReference type="EMBL" id="KAK0393933.1"/>
    </source>
</evidence>
<dbReference type="GO" id="GO:0005801">
    <property type="term" value="C:cis-Golgi network"/>
    <property type="evidence" value="ECO:0007669"/>
    <property type="project" value="TreeGrafter"/>
</dbReference>
<accession>A0AA39LE50</accession>
<feature type="compositionally biased region" description="Polar residues" evidence="3">
    <location>
        <begin position="87"/>
        <end position="99"/>
    </location>
</feature>
<feature type="compositionally biased region" description="Polar residues" evidence="3">
    <location>
        <begin position="732"/>
        <end position="772"/>
    </location>
</feature>
<feature type="coiled-coil region" evidence="2">
    <location>
        <begin position="784"/>
        <end position="867"/>
    </location>
</feature>
<feature type="compositionally biased region" description="Basic and acidic residues" evidence="3">
    <location>
        <begin position="625"/>
        <end position="647"/>
    </location>
</feature>
<gene>
    <name evidence="5" type="ORF">QR680_000477</name>
</gene>
<proteinExistence type="predicted"/>
<keyword evidence="1 2" id="KW-0175">Coiled coil</keyword>
<evidence type="ECO:0000259" key="4">
    <source>
        <dbReference type="Pfam" id="PF15070"/>
    </source>
</evidence>
<comment type="caution">
    <text evidence="5">The sequence shown here is derived from an EMBL/GenBank/DDBJ whole genome shotgun (WGS) entry which is preliminary data.</text>
</comment>
<dbReference type="PANTHER" id="PTHR10881:SF46">
    <property type="entry name" value="GOLGIN SUBFAMILY A MEMBER 2"/>
    <property type="match status" value="1"/>
</dbReference>
<feature type="compositionally biased region" description="Low complexity" evidence="3">
    <location>
        <begin position="30"/>
        <end position="46"/>
    </location>
</feature>
<keyword evidence="6" id="KW-1185">Reference proteome</keyword>
<feature type="coiled-coil region" evidence="2">
    <location>
        <begin position="501"/>
        <end position="528"/>
    </location>
</feature>
<dbReference type="Proteomes" id="UP001175271">
    <property type="component" value="Unassembled WGS sequence"/>
</dbReference>
<dbReference type="AlphaFoldDB" id="A0AA39LE50"/>
<evidence type="ECO:0000313" key="6">
    <source>
        <dbReference type="Proteomes" id="UP001175271"/>
    </source>
</evidence>
<feature type="region of interest" description="Disordered" evidence="3">
    <location>
        <begin position="954"/>
        <end position="978"/>
    </location>
</feature>
<dbReference type="GO" id="GO:0032580">
    <property type="term" value="C:Golgi cisterna membrane"/>
    <property type="evidence" value="ECO:0007669"/>
    <property type="project" value="TreeGrafter"/>
</dbReference>
<feature type="region of interest" description="Disordered" evidence="3">
    <location>
        <begin position="1"/>
        <end position="74"/>
    </location>
</feature>
<dbReference type="InterPro" id="IPR043976">
    <property type="entry name" value="GOLGA_cons_dom"/>
</dbReference>
<feature type="coiled-coil region" evidence="2">
    <location>
        <begin position="180"/>
        <end position="336"/>
    </location>
</feature>
<sequence>MADHAGKVANARKKLKEFQAKRVGGHGEQAPARSAPSPSLSVSSTSELQNGRMSVSSVSHEDTPNSYSQRQTPDLRINDAHHYQPSYDGSSDVSESQQTVEKLRVALHRSGAELRSLNEKHQELVGHYSNLHSAYEQLVANPPVSKTVESQITKLQAALSAVVEEKTSLQGVIRTKDHRINELSEEVMATKAALENAIAHSHDHATHSEPVSITQEAKIRRFETEIQTLSDTVSRQQEELSRRHKEAASMEIKVQRMQQDQNDAQARLRTAYRENEEKSAMVRELQKKCELLEIHVGQMRKHGLDQDGNVGLIDENTQLKEQISDLILENDDLKKQADSARIYYESYKADLDVRIAELTKEFNGTREALVKRTDELHNAQDQIRDLTNELSSLRAKQAQSRDGSNSSPNCEEEVQSLRVYAEELHDKYTRVCEKQQESIVELTEIKKAYDSLKSVYETSEHQLEEERGNVRRLKEASENTQMVNTDVRGLMEQLVNEKATVSRAVSQNSELKEQLIALEDKLISVMNESAEREQQLQSALFTIEQMRESSAPKAEVHSHSCDADHHHNHDHDHEHDHSHHDHDHHHNNECEEARPPVLSQNYPPPAIVHDDSSEEDCSSCGSANDHPHDCDQGAVSHEHTHTERHSESSNAPIPEHEVIYLRERLNNVTDELEATRMELRRITAENSEFHRIMEQNAEDENQNNIHVELGHAMNRISDLNAENEQLRLELSNSTNGNAHNNEISSAEDSPTPATYTPGKSSSSTNSVAQQTDGRPAVGSAQWTKEELEGRLVRALRQNAEVVDKNERLEHMLIALETENDTIGEYVTLYQHQRTKIRARLAERDEQIAQLTQEKMRVQTKLNELQSQVFSLLTKRGLLQSYQTGQTIHGSKAAAEAAKNRRVTKRAGKIRTFSQSISDELSGEEEVIIDSEELYLPPLPDQEVVVDVEALEGQEATTSNGVPGPPSPNGNTTAADEGDVRVTKILQLLTDLQTPEKPSEPFDANIHCKDCRGNLITI</sequence>
<dbReference type="PANTHER" id="PTHR10881">
    <property type="entry name" value="GOLGIN SUBFAMILY A MEMBER-RELATED"/>
    <property type="match status" value="1"/>
</dbReference>
<reference evidence="5" key="1">
    <citation type="submission" date="2023-06" db="EMBL/GenBank/DDBJ databases">
        <title>Genomic analysis of the entomopathogenic nematode Steinernema hermaphroditum.</title>
        <authorList>
            <person name="Schwarz E.M."/>
            <person name="Heppert J.K."/>
            <person name="Baniya A."/>
            <person name="Schwartz H.T."/>
            <person name="Tan C.-H."/>
            <person name="Antoshechkin I."/>
            <person name="Sternberg P.W."/>
            <person name="Goodrich-Blair H."/>
            <person name="Dillman A.R."/>
        </authorList>
    </citation>
    <scope>NUCLEOTIDE SEQUENCE</scope>
    <source>
        <strain evidence="5">PS9179</strain>
        <tissue evidence="5">Whole animal</tissue>
    </source>
</reference>
<dbReference type="InterPro" id="IPR024858">
    <property type="entry name" value="GOLGA"/>
</dbReference>
<feature type="compositionally biased region" description="Polar residues" evidence="3">
    <location>
        <begin position="397"/>
        <end position="409"/>
    </location>
</feature>
<dbReference type="GO" id="GO:0007030">
    <property type="term" value="P:Golgi organization"/>
    <property type="evidence" value="ECO:0007669"/>
    <property type="project" value="TreeGrafter"/>
</dbReference>
<dbReference type="Gene3D" id="1.10.287.1490">
    <property type="match status" value="1"/>
</dbReference>
<feature type="region of interest" description="Disordered" evidence="3">
    <location>
        <begin position="547"/>
        <end position="654"/>
    </location>
</feature>
<evidence type="ECO:0000256" key="2">
    <source>
        <dbReference type="SAM" id="Coils"/>
    </source>
</evidence>
<organism evidence="5 6">
    <name type="scientific">Steinernema hermaphroditum</name>
    <dbReference type="NCBI Taxonomy" id="289476"/>
    <lineage>
        <taxon>Eukaryota</taxon>
        <taxon>Metazoa</taxon>
        <taxon>Ecdysozoa</taxon>
        <taxon>Nematoda</taxon>
        <taxon>Chromadorea</taxon>
        <taxon>Rhabditida</taxon>
        <taxon>Tylenchina</taxon>
        <taxon>Panagrolaimomorpha</taxon>
        <taxon>Strongyloidoidea</taxon>
        <taxon>Steinernematidae</taxon>
        <taxon>Steinernema</taxon>
    </lineage>
</organism>